<protein>
    <recommendedName>
        <fullName evidence="2">DUF11 domain-containing protein</fullName>
    </recommendedName>
</protein>
<evidence type="ECO:0000259" key="2">
    <source>
        <dbReference type="Pfam" id="PF01345"/>
    </source>
</evidence>
<accession>A0A918WUR9</accession>
<name>A0A918WUR9_9ACTN</name>
<feature type="region of interest" description="Disordered" evidence="1">
    <location>
        <begin position="447"/>
        <end position="470"/>
    </location>
</feature>
<dbReference type="Proteomes" id="UP000638353">
    <property type="component" value="Unassembled WGS sequence"/>
</dbReference>
<evidence type="ECO:0000313" key="4">
    <source>
        <dbReference type="Proteomes" id="UP000638353"/>
    </source>
</evidence>
<reference evidence="3" key="1">
    <citation type="journal article" date="2014" name="Int. J. Syst. Evol. Microbiol.">
        <title>Complete genome sequence of Corynebacterium casei LMG S-19264T (=DSM 44701T), isolated from a smear-ripened cheese.</title>
        <authorList>
            <consortium name="US DOE Joint Genome Institute (JGI-PGF)"/>
            <person name="Walter F."/>
            <person name="Albersmeier A."/>
            <person name="Kalinowski J."/>
            <person name="Ruckert C."/>
        </authorList>
    </citation>
    <scope>NUCLEOTIDE SEQUENCE</scope>
    <source>
        <strain evidence="3">JCM 4637</strain>
    </source>
</reference>
<reference evidence="3" key="2">
    <citation type="submission" date="2020-09" db="EMBL/GenBank/DDBJ databases">
        <authorList>
            <person name="Sun Q."/>
            <person name="Ohkuma M."/>
        </authorList>
    </citation>
    <scope>NUCLEOTIDE SEQUENCE</scope>
    <source>
        <strain evidence="3">JCM 4637</strain>
    </source>
</reference>
<comment type="caution">
    <text evidence="3">The sequence shown here is derived from an EMBL/GenBank/DDBJ whole genome shotgun (WGS) entry which is preliminary data.</text>
</comment>
<evidence type="ECO:0000313" key="3">
    <source>
        <dbReference type="EMBL" id="GHC83383.1"/>
    </source>
</evidence>
<feature type="domain" description="DUF11" evidence="2">
    <location>
        <begin position="365"/>
        <end position="466"/>
    </location>
</feature>
<dbReference type="InterPro" id="IPR001434">
    <property type="entry name" value="OmcB-like_DUF11"/>
</dbReference>
<dbReference type="PROSITE" id="PS00307">
    <property type="entry name" value="LECTIN_LEGUME_BETA"/>
    <property type="match status" value="1"/>
</dbReference>
<organism evidence="3 4">
    <name type="scientific">Streptomyces finlayi</name>
    <dbReference type="NCBI Taxonomy" id="67296"/>
    <lineage>
        <taxon>Bacteria</taxon>
        <taxon>Bacillati</taxon>
        <taxon>Actinomycetota</taxon>
        <taxon>Actinomycetes</taxon>
        <taxon>Kitasatosporales</taxon>
        <taxon>Streptomycetaceae</taxon>
        <taxon>Streptomyces</taxon>
    </lineage>
</organism>
<dbReference type="Gene3D" id="2.60.120.200">
    <property type="match status" value="1"/>
</dbReference>
<dbReference type="InterPro" id="IPR013783">
    <property type="entry name" value="Ig-like_fold"/>
</dbReference>
<dbReference type="RefSeq" id="WP_189822433.1">
    <property type="nucleotide sequence ID" value="NZ_BMVC01000002.1"/>
</dbReference>
<dbReference type="GO" id="GO:0005975">
    <property type="term" value="P:carbohydrate metabolic process"/>
    <property type="evidence" value="ECO:0007669"/>
    <property type="project" value="UniProtKB-ARBA"/>
</dbReference>
<gene>
    <name evidence="3" type="ORF">GCM10010334_12470</name>
</gene>
<dbReference type="InterPro" id="IPR019825">
    <property type="entry name" value="Lectin_legB_Mn/Ca_BS"/>
</dbReference>
<proteinExistence type="predicted"/>
<dbReference type="Gene3D" id="2.60.40.10">
    <property type="entry name" value="Immunoglobulins"/>
    <property type="match status" value="2"/>
</dbReference>
<evidence type="ECO:0000256" key="1">
    <source>
        <dbReference type="SAM" id="MobiDB-lite"/>
    </source>
</evidence>
<dbReference type="AlphaFoldDB" id="A0A918WUR9"/>
<dbReference type="Pfam" id="PF01345">
    <property type="entry name" value="DUF11"/>
    <property type="match status" value="2"/>
</dbReference>
<sequence length="618" mass="63338">MGPLQACKGGRAIDAPGRGVLRLTDNTRGQRGFAMLDDAFGSGQGVTVEFDSYQYNGAQGGGADGISVFLIDGKASPKAPGKPGAGNGYIDLPGGYLGVTLDQWGNMASPEFGHRGGPGRTPNSVTVRGATSAGNPWISTKKLAKPLAADAAKSRGAALRKVRAELSPAGLFTVRVDFNDGQGFQKVVDKVDIDSVPGQPAMPHTMKIGFAAGTGSNAAIHEIGRVKVGTLGPDLSLHRTDDAAIAAGGEGEIHLRVDNAQPAGPSKRPVTVKQTIGDGLVPLSASGDGWDCELHGQEVECVRPGFGDDALPPGESFPVIDIPVKADPGAAGDVPVAGEVATPNEINPADNALRGKAVVRPQTSLRVTVSGRPDPYTAGLPVSFDVTVENGGPSDAKGVPVAVRLPQKMAGAKCVSEQGTPCGTVGRDGVLRFPADVPAQDARKFTVTGRTPSNSTDDITADATIAPPAGAVDERCEQVCSADATVEGRAETATSVTITHSPAEYEPGRPLTQTVTVSNAGPSDAQGTSVEYKLPDRFEKFRWRCEAFGTGSTCEQVSGQGDVVQKVNIAAGGKVVYTLSGNVPPRLVQGTVAVEPAKGVDDLTCARGCSAGDTVRVG</sequence>
<feature type="domain" description="DUF11" evidence="2">
    <location>
        <begin position="495"/>
        <end position="593"/>
    </location>
</feature>
<dbReference type="EMBL" id="BMVC01000002">
    <property type="protein sequence ID" value="GHC83383.1"/>
    <property type="molecule type" value="Genomic_DNA"/>
</dbReference>
<dbReference type="SUPFAM" id="SSF49899">
    <property type="entry name" value="Concanavalin A-like lectins/glucanases"/>
    <property type="match status" value="1"/>
</dbReference>
<dbReference type="InterPro" id="IPR013320">
    <property type="entry name" value="ConA-like_dom_sf"/>
</dbReference>
<feature type="compositionally biased region" description="Polar residues" evidence="1">
    <location>
        <begin position="448"/>
        <end position="458"/>
    </location>
</feature>